<keyword evidence="5 6" id="KW-0326">Glycosidase</keyword>
<dbReference type="Pfam" id="PF12899">
    <property type="entry name" value="Glyco_hydro_100"/>
    <property type="match status" value="1"/>
</dbReference>
<comment type="catalytic activity">
    <reaction evidence="1 6">
        <text>Hydrolysis of terminal non-reducing beta-D-fructofuranoside residues in beta-D-fructofuranosides.</text>
        <dbReference type="EC" id="3.2.1.26"/>
    </reaction>
</comment>
<evidence type="ECO:0000256" key="2">
    <source>
        <dbReference type="ARBA" id="ARBA00007671"/>
    </source>
</evidence>
<dbReference type="Gene3D" id="1.50.10.10">
    <property type="match status" value="1"/>
</dbReference>
<evidence type="ECO:0000256" key="3">
    <source>
        <dbReference type="ARBA" id="ARBA00022801"/>
    </source>
</evidence>
<keyword evidence="3 6" id="KW-0378">Hydrolase</keyword>
<comment type="function">
    <text evidence="6">Invertase that cleaves sucrose into glucose and fructose.</text>
</comment>
<evidence type="ECO:0000313" key="8">
    <source>
        <dbReference type="EMBL" id="KDO86521.1"/>
    </source>
</evidence>
<dbReference type="AlphaFoldDB" id="A0A067HF66"/>
<dbReference type="GO" id="GO:0033926">
    <property type="term" value="F:endo-alpha-N-acetylgalactosaminidase activity"/>
    <property type="evidence" value="ECO:0007669"/>
    <property type="project" value="UniProtKB-UniRule"/>
</dbReference>
<evidence type="ECO:0000256" key="6">
    <source>
        <dbReference type="RuleBase" id="RU367047"/>
    </source>
</evidence>
<evidence type="ECO:0000313" key="9">
    <source>
        <dbReference type="Proteomes" id="UP000027120"/>
    </source>
</evidence>
<dbReference type="Proteomes" id="UP000027120">
    <property type="component" value="Unassembled WGS sequence"/>
</dbReference>
<dbReference type="EMBL" id="KK784873">
    <property type="protein sequence ID" value="KDO86521.1"/>
    <property type="molecule type" value="Genomic_DNA"/>
</dbReference>
<dbReference type="InterPro" id="IPR012341">
    <property type="entry name" value="6hp_glycosidase-like_sf"/>
</dbReference>
<evidence type="ECO:0000256" key="4">
    <source>
        <dbReference type="ARBA" id="ARBA00023277"/>
    </source>
</evidence>
<evidence type="ECO:0000256" key="1">
    <source>
        <dbReference type="ARBA" id="ARBA00000094"/>
    </source>
</evidence>
<feature type="region of interest" description="Disordered" evidence="7">
    <location>
        <begin position="111"/>
        <end position="132"/>
    </location>
</feature>
<comment type="similarity">
    <text evidence="2 6">Belongs to the glycosyl hydrolase 100 family.</text>
</comment>
<dbReference type="EC" id="3.2.1.26" evidence="6"/>
<dbReference type="PANTHER" id="PTHR31916:SF37">
    <property type="entry name" value="ALKALINE_NEUTRAL INVERTASE"/>
    <property type="match status" value="1"/>
</dbReference>
<dbReference type="SUPFAM" id="SSF48208">
    <property type="entry name" value="Six-hairpin glycosidases"/>
    <property type="match status" value="1"/>
</dbReference>
<gene>
    <name evidence="8" type="ORF">CISIN_1g035779mg</name>
</gene>
<reference evidence="8 9" key="1">
    <citation type="submission" date="2014-04" db="EMBL/GenBank/DDBJ databases">
        <authorList>
            <consortium name="International Citrus Genome Consortium"/>
            <person name="Gmitter F."/>
            <person name="Chen C."/>
            <person name="Farmerie W."/>
            <person name="Harkins T."/>
            <person name="Desany B."/>
            <person name="Mohiuddin M."/>
            <person name="Kodira C."/>
            <person name="Borodovsky M."/>
            <person name="Lomsadze A."/>
            <person name="Burns P."/>
            <person name="Jenkins J."/>
            <person name="Prochnik S."/>
            <person name="Shu S."/>
            <person name="Chapman J."/>
            <person name="Pitluck S."/>
            <person name="Schmutz J."/>
            <person name="Rokhsar D."/>
        </authorList>
    </citation>
    <scope>NUCLEOTIDE SEQUENCE</scope>
</reference>
<dbReference type="eggNOG" id="ENOG502QTU9">
    <property type="taxonomic scope" value="Eukaryota"/>
</dbReference>
<dbReference type="GO" id="GO:0004575">
    <property type="term" value="F:sucrose alpha-glucosidase activity"/>
    <property type="evidence" value="ECO:0000318"/>
    <property type="project" value="GO_Central"/>
</dbReference>
<proteinExistence type="inferred from homology"/>
<dbReference type="GO" id="GO:0005987">
    <property type="term" value="P:sucrose catabolic process"/>
    <property type="evidence" value="ECO:0000318"/>
    <property type="project" value="GO_Central"/>
</dbReference>
<dbReference type="InterPro" id="IPR024746">
    <property type="entry name" value="Glyco_hydro_100"/>
</dbReference>
<evidence type="ECO:0000256" key="7">
    <source>
        <dbReference type="SAM" id="MobiDB-lite"/>
    </source>
</evidence>
<name>A0A067HF66_CITSI</name>
<dbReference type="InterPro" id="IPR008928">
    <property type="entry name" value="6-hairpin_glycosidase_sf"/>
</dbReference>
<organism evidence="8 9">
    <name type="scientific">Citrus sinensis</name>
    <name type="common">Sweet orange</name>
    <name type="synonym">Citrus aurantium var. sinensis</name>
    <dbReference type="NCBI Taxonomy" id="2711"/>
    <lineage>
        <taxon>Eukaryota</taxon>
        <taxon>Viridiplantae</taxon>
        <taxon>Streptophyta</taxon>
        <taxon>Embryophyta</taxon>
        <taxon>Tracheophyta</taxon>
        <taxon>Spermatophyta</taxon>
        <taxon>Magnoliopsida</taxon>
        <taxon>eudicotyledons</taxon>
        <taxon>Gunneridae</taxon>
        <taxon>Pentapetalae</taxon>
        <taxon>rosids</taxon>
        <taxon>malvids</taxon>
        <taxon>Sapindales</taxon>
        <taxon>Rutaceae</taxon>
        <taxon>Aurantioideae</taxon>
        <taxon>Citrus</taxon>
    </lineage>
</organism>
<evidence type="ECO:0000256" key="5">
    <source>
        <dbReference type="ARBA" id="ARBA00023295"/>
    </source>
</evidence>
<dbReference type="PaxDb" id="2711-XP_006491480.1"/>
<dbReference type="FunFam" id="1.50.10.10:FF:000001">
    <property type="entry name" value="probable alkaline/neutral invertase B"/>
    <property type="match status" value="1"/>
</dbReference>
<keyword evidence="4 6" id="KW-0119">Carbohydrate metabolism</keyword>
<keyword evidence="9" id="KW-1185">Reference proteome</keyword>
<accession>A0A067HF66</accession>
<dbReference type="PANTHER" id="PTHR31916">
    <property type="match status" value="1"/>
</dbReference>
<sequence>MTKKLRDLLHDAKEVDIFPPPAPAHTSGYSAVDEDMVEQENMSHKEFMSAASSLAGKNSSSVDEATAADPLVEIQPNVTSSTEFIVIETLRTTEESKEKDDSLSLEDVKSSVAWTKESSEASQNGEILKPEKAKKTVRLQGHENNVTENVILPKALPLKPCPSVGTNLEAFDLALRSIVGNHQENGESTGAAMMEEALERLKKSYVYFKGKPVGTFAAMDPNAEALNYNQVFVRDFVPTALACLMIEPAEPEIVKNFLLKTLHLQGWEKRIDNFTLGEGVMPASFKVLFNSHQQKETLVADFGGSAIGRVAPVDSGFWWIILLRSYTKCTRDYALAELPEVQRGMKLILNLCLSDGFDTFPTLLCADGCSMIDRRMGIYGYPIEIQSLFYFALRCARQMLKPERDGKELIERIDKRITALSYHIQKYYWLDFTQLNNIYRYKTEEYSHTAVNKFNVIPDSIPDWVFDFMPLRGGYLIGNVSPARMDFRWFLVGNCIAILSSLATPAQATAIMDLIEERWEDLIGEMPLKISYPALDGHEWRIVTGYDPKNTRWSYHNGGSWPVLLWLLTAASIKTGRPQIAKRAIELAEQRLSKDGWPEYYDGKTGRYVGKQARKYQTWSIAGYLVAKMMVENPSNLLMISLEEDKKIAKPRLSRSASF</sequence>
<dbReference type="SMR" id="A0A067HF66"/>
<protein>
    <recommendedName>
        <fullName evidence="6">Alkaline/neutral invertase</fullName>
        <ecNumber evidence="6">3.2.1.26</ecNumber>
    </recommendedName>
</protein>